<dbReference type="GO" id="GO:0005886">
    <property type="term" value="C:plasma membrane"/>
    <property type="evidence" value="ECO:0007669"/>
    <property type="project" value="TreeGrafter"/>
</dbReference>
<evidence type="ECO:0000259" key="15">
    <source>
        <dbReference type="Pfam" id="PF00999"/>
    </source>
</evidence>
<dbReference type="PANTHER" id="PTHR10110:SF127">
    <property type="entry name" value="SODIUM_HYDROGEN EXCHANGER 5-RELATED"/>
    <property type="match status" value="1"/>
</dbReference>
<evidence type="ECO:0000256" key="13">
    <source>
        <dbReference type="SAM" id="MobiDB-lite"/>
    </source>
</evidence>
<feature type="transmembrane region" description="Helical" evidence="14">
    <location>
        <begin position="271"/>
        <end position="291"/>
    </location>
</feature>
<dbReference type="InterPro" id="IPR018422">
    <property type="entry name" value="Cation/H_exchanger_CPA1"/>
</dbReference>
<evidence type="ECO:0000313" key="16">
    <source>
        <dbReference type="EMBL" id="KAA3478408.1"/>
    </source>
</evidence>
<dbReference type="InterPro" id="IPR006153">
    <property type="entry name" value="Cation/H_exchanger_TM"/>
</dbReference>
<sequence>MDNSTAEKGSPGQEQQAAGVGILLQIMMLVLSFVVGHVLRRHKFYYLPEASASLLIGLIVGGLANISDTERSIRFSISLFFLLVKPFFSNFGAIVTFAIFGTFIASVVTGVLVYLGGLMYLMYKLPFVECLMFGALISATDPVTVLSIFQELGTDMNLYALVFGESVLNDAMAISLYRTMSVVRSNDPSGQNFFMVIVRFLETFVGSMFLHIEPDCLKPRPFKCLPLKVIHTGGLGNLHKILTSKYRIATFWFLYEVYFDSNILKIPDHNISLLLTAVFKTWSAVFLSFFLTFRKYMLAEGLGLSGIVSILFTGIVMKHYTFSNLSENSQRFVSDFFHLISSLAETFIFIYMGFDIAMEKHSWSHVGFIFFSIVSLAVNVFSCAYLINLVRPAHRQIPSKHQKALCYSGLRGAMAFALALQSVHDLEEGHGQIIFTATTAIVVLTVLLIGGSTGTMLEALQVVGDGHDAHLGEGFEGNNGYVPTSREEDETTGNKLRMKLKEFHRSAASFSEIDRNYLTPFFTSQNGDSEDEEDDPMPSSRRGVYHGHS</sequence>
<feature type="transmembrane region" description="Helical" evidence="14">
    <location>
        <begin position="297"/>
        <end position="316"/>
    </location>
</feature>
<comment type="subcellular location">
    <subcellularLocation>
        <location evidence="1">Membrane</location>
        <topology evidence="1">Multi-pass membrane protein</topology>
    </subcellularLocation>
</comment>
<keyword evidence="9 14" id="KW-0472">Membrane</keyword>
<keyword evidence="2" id="KW-0813">Transport</keyword>
<name>A0A5B6WBB8_9ROSI</name>
<evidence type="ECO:0000256" key="12">
    <source>
        <dbReference type="ARBA" id="ARBA00047912"/>
    </source>
</evidence>
<keyword evidence="10" id="KW-0739">Sodium transport</keyword>
<keyword evidence="17" id="KW-1185">Reference proteome</keyword>
<reference evidence="17" key="1">
    <citation type="journal article" date="2019" name="Plant Biotechnol. J.">
        <title>Genome sequencing of the Australian wild diploid species Gossypium australe highlights disease resistance and delayed gland morphogenesis.</title>
        <authorList>
            <person name="Cai Y."/>
            <person name="Cai X."/>
            <person name="Wang Q."/>
            <person name="Wang P."/>
            <person name="Zhang Y."/>
            <person name="Cai C."/>
            <person name="Xu Y."/>
            <person name="Wang K."/>
            <person name="Zhou Z."/>
            <person name="Wang C."/>
            <person name="Geng S."/>
            <person name="Li B."/>
            <person name="Dong Q."/>
            <person name="Hou Y."/>
            <person name="Wang H."/>
            <person name="Ai P."/>
            <person name="Liu Z."/>
            <person name="Yi F."/>
            <person name="Sun M."/>
            <person name="An G."/>
            <person name="Cheng J."/>
            <person name="Zhang Y."/>
            <person name="Shi Q."/>
            <person name="Xie Y."/>
            <person name="Shi X."/>
            <person name="Chang Y."/>
            <person name="Huang F."/>
            <person name="Chen Y."/>
            <person name="Hong S."/>
            <person name="Mi L."/>
            <person name="Sun Q."/>
            <person name="Zhang L."/>
            <person name="Zhou B."/>
            <person name="Peng R."/>
            <person name="Zhang X."/>
            <person name="Liu F."/>
        </authorList>
    </citation>
    <scope>NUCLEOTIDE SEQUENCE [LARGE SCALE GENOMIC DNA]</scope>
    <source>
        <strain evidence="17">cv. PA1801</strain>
    </source>
</reference>
<dbReference type="EMBL" id="SMMG02000004">
    <property type="protein sequence ID" value="KAA3478408.1"/>
    <property type="molecule type" value="Genomic_DNA"/>
</dbReference>
<dbReference type="InterPro" id="IPR004709">
    <property type="entry name" value="NaH_exchanger"/>
</dbReference>
<comment type="caution">
    <text evidence="16">The sequence shown here is derived from an EMBL/GenBank/DDBJ whole genome shotgun (WGS) entry which is preliminary data.</text>
</comment>
<dbReference type="GO" id="GO:0051453">
    <property type="term" value="P:regulation of intracellular pH"/>
    <property type="evidence" value="ECO:0007669"/>
    <property type="project" value="TreeGrafter"/>
</dbReference>
<dbReference type="Proteomes" id="UP000325315">
    <property type="component" value="Unassembled WGS sequence"/>
</dbReference>
<gene>
    <name evidence="16" type="ORF">EPI10_012213</name>
</gene>
<feature type="transmembrane region" description="Helical" evidence="14">
    <location>
        <begin position="429"/>
        <end position="450"/>
    </location>
</feature>
<feature type="transmembrane region" description="Helical" evidence="14">
    <location>
        <begin position="87"/>
        <end position="115"/>
    </location>
</feature>
<proteinExistence type="predicted"/>
<comment type="catalytic activity">
    <reaction evidence="12">
        <text>K(+)(in) + H(+)(out) = K(+)(out) + H(+)(in)</text>
        <dbReference type="Rhea" id="RHEA:29467"/>
        <dbReference type="ChEBI" id="CHEBI:15378"/>
        <dbReference type="ChEBI" id="CHEBI:29103"/>
    </reaction>
</comment>
<dbReference type="GO" id="GO:0005768">
    <property type="term" value="C:endosome"/>
    <property type="evidence" value="ECO:0007669"/>
    <property type="project" value="TreeGrafter"/>
</dbReference>
<keyword evidence="5" id="KW-0630">Potassium</keyword>
<dbReference type="Gene3D" id="6.10.140.1330">
    <property type="match status" value="1"/>
</dbReference>
<protein>
    <submittedName>
        <fullName evidence="16">Sodium/hydrogen exchanger 6-like</fullName>
    </submittedName>
</protein>
<evidence type="ECO:0000256" key="4">
    <source>
        <dbReference type="ARBA" id="ARBA00022692"/>
    </source>
</evidence>
<accession>A0A5B6WBB8</accession>
<feature type="transmembrane region" description="Helical" evidence="14">
    <location>
        <begin position="20"/>
        <end position="39"/>
    </location>
</feature>
<comment type="catalytic activity">
    <reaction evidence="11">
        <text>Na(+)(in) + H(+)(out) = Na(+)(out) + H(+)(in)</text>
        <dbReference type="Rhea" id="RHEA:29419"/>
        <dbReference type="ChEBI" id="CHEBI:15378"/>
        <dbReference type="ChEBI" id="CHEBI:29101"/>
    </reaction>
</comment>
<dbReference type="GO" id="GO:0098719">
    <property type="term" value="P:sodium ion import across plasma membrane"/>
    <property type="evidence" value="ECO:0007669"/>
    <property type="project" value="TreeGrafter"/>
</dbReference>
<dbReference type="AlphaFoldDB" id="A0A5B6WBB8"/>
<evidence type="ECO:0000256" key="1">
    <source>
        <dbReference type="ARBA" id="ARBA00004141"/>
    </source>
</evidence>
<organism evidence="16 17">
    <name type="scientific">Gossypium australe</name>
    <dbReference type="NCBI Taxonomy" id="47621"/>
    <lineage>
        <taxon>Eukaryota</taxon>
        <taxon>Viridiplantae</taxon>
        <taxon>Streptophyta</taxon>
        <taxon>Embryophyta</taxon>
        <taxon>Tracheophyta</taxon>
        <taxon>Spermatophyta</taxon>
        <taxon>Magnoliopsida</taxon>
        <taxon>eudicotyledons</taxon>
        <taxon>Gunneridae</taxon>
        <taxon>Pentapetalae</taxon>
        <taxon>rosids</taxon>
        <taxon>malvids</taxon>
        <taxon>Malvales</taxon>
        <taxon>Malvaceae</taxon>
        <taxon>Malvoideae</taxon>
        <taxon>Gossypium</taxon>
    </lineage>
</organism>
<evidence type="ECO:0000256" key="8">
    <source>
        <dbReference type="ARBA" id="ARBA00023065"/>
    </source>
</evidence>
<keyword evidence="3" id="KW-0633">Potassium transport</keyword>
<feature type="transmembrane region" description="Helical" evidence="14">
    <location>
        <begin position="404"/>
        <end position="423"/>
    </location>
</feature>
<feature type="transmembrane region" description="Helical" evidence="14">
    <location>
        <begin position="366"/>
        <end position="388"/>
    </location>
</feature>
<evidence type="ECO:0000313" key="17">
    <source>
        <dbReference type="Proteomes" id="UP000325315"/>
    </source>
</evidence>
<evidence type="ECO:0000256" key="9">
    <source>
        <dbReference type="ARBA" id="ARBA00023136"/>
    </source>
</evidence>
<keyword evidence="7" id="KW-0915">Sodium</keyword>
<keyword evidence="8" id="KW-0406">Ion transport</keyword>
<evidence type="ECO:0000256" key="14">
    <source>
        <dbReference type="SAM" id="Phobius"/>
    </source>
</evidence>
<feature type="transmembrane region" description="Helical" evidence="14">
    <location>
        <begin position="46"/>
        <end position="67"/>
    </location>
</feature>
<evidence type="ECO:0000256" key="3">
    <source>
        <dbReference type="ARBA" id="ARBA00022538"/>
    </source>
</evidence>
<evidence type="ECO:0000256" key="6">
    <source>
        <dbReference type="ARBA" id="ARBA00022989"/>
    </source>
</evidence>
<evidence type="ECO:0000256" key="11">
    <source>
        <dbReference type="ARBA" id="ARBA00047524"/>
    </source>
</evidence>
<evidence type="ECO:0000256" key="7">
    <source>
        <dbReference type="ARBA" id="ARBA00023053"/>
    </source>
</evidence>
<feature type="transmembrane region" description="Helical" evidence="14">
    <location>
        <begin position="336"/>
        <end position="354"/>
    </location>
</feature>
<keyword evidence="6 14" id="KW-1133">Transmembrane helix</keyword>
<dbReference type="PRINTS" id="PR01084">
    <property type="entry name" value="NAHEXCHNGR"/>
</dbReference>
<evidence type="ECO:0000256" key="10">
    <source>
        <dbReference type="ARBA" id="ARBA00023201"/>
    </source>
</evidence>
<feature type="domain" description="Cation/H+ exchanger transmembrane" evidence="15">
    <location>
        <begin position="32"/>
        <end position="210"/>
    </location>
</feature>
<evidence type="ECO:0000256" key="5">
    <source>
        <dbReference type="ARBA" id="ARBA00022958"/>
    </source>
</evidence>
<feature type="region of interest" description="Disordered" evidence="13">
    <location>
        <begin position="520"/>
        <end position="549"/>
    </location>
</feature>
<dbReference type="OrthoDB" id="196264at2759"/>
<dbReference type="Pfam" id="PF00999">
    <property type="entry name" value="Na_H_Exchanger"/>
    <property type="match status" value="2"/>
</dbReference>
<dbReference type="PANTHER" id="PTHR10110">
    <property type="entry name" value="SODIUM/HYDROGEN EXCHANGER"/>
    <property type="match status" value="1"/>
</dbReference>
<dbReference type="GO" id="GO:0015386">
    <property type="term" value="F:potassium:proton antiporter activity"/>
    <property type="evidence" value="ECO:0007669"/>
    <property type="project" value="TreeGrafter"/>
</dbReference>
<feature type="domain" description="Cation/H+ exchanger transmembrane" evidence="15">
    <location>
        <begin position="284"/>
        <end position="458"/>
    </location>
</feature>
<keyword evidence="4 14" id="KW-0812">Transmembrane</keyword>
<evidence type="ECO:0000256" key="2">
    <source>
        <dbReference type="ARBA" id="ARBA00022448"/>
    </source>
</evidence>
<dbReference type="GO" id="GO:0015385">
    <property type="term" value="F:sodium:proton antiporter activity"/>
    <property type="evidence" value="ECO:0007669"/>
    <property type="project" value="InterPro"/>
</dbReference>